<dbReference type="Proteomes" id="UP001221898">
    <property type="component" value="Unassembled WGS sequence"/>
</dbReference>
<evidence type="ECO:0000313" key="3">
    <source>
        <dbReference type="EMBL" id="KAJ8393554.1"/>
    </source>
</evidence>
<sequence length="298" mass="33727">MEHKKMTEYLPFMRNGLPSPTTMRRGCEMRSQTLREEEEEEEVEREVPAAAPEEGSEILADRFQAQDHLAWSLSSLEHALYLSLPAWVRAALLCNLMPQIGLTGFPNTLPARVMSYLLLPYTLTVSIFFTFTYRLVLRLKHIANDAYWLWQDMKQVVRFFFNVAVSSLKKNVVDRFLPSSYLRPTLEYLSECEGPTGTSHLRRRSTLRLQLSTAGSAPDDSTGSKPRAFAFLLDLALEVDSQPDAPGPTPGLCQQPLPLEHHPDSEGELEASATPYISFPLDEEEEEEEEDGSRDGMD</sequence>
<feature type="region of interest" description="Disordered" evidence="1">
    <location>
        <begin position="240"/>
        <end position="298"/>
    </location>
</feature>
<evidence type="ECO:0000313" key="4">
    <source>
        <dbReference type="Proteomes" id="UP001221898"/>
    </source>
</evidence>
<evidence type="ECO:0000256" key="1">
    <source>
        <dbReference type="SAM" id="MobiDB-lite"/>
    </source>
</evidence>
<protein>
    <submittedName>
        <fullName evidence="3">Uncharacterized protein</fullName>
    </submittedName>
</protein>
<reference evidence="3" key="1">
    <citation type="journal article" date="2023" name="Science">
        <title>Genome structures resolve the early diversification of teleost fishes.</title>
        <authorList>
            <person name="Parey E."/>
            <person name="Louis A."/>
            <person name="Montfort J."/>
            <person name="Bouchez O."/>
            <person name="Roques C."/>
            <person name="Iampietro C."/>
            <person name="Lluch J."/>
            <person name="Castinel A."/>
            <person name="Donnadieu C."/>
            <person name="Desvignes T."/>
            <person name="Floi Bucao C."/>
            <person name="Jouanno E."/>
            <person name="Wen M."/>
            <person name="Mejri S."/>
            <person name="Dirks R."/>
            <person name="Jansen H."/>
            <person name="Henkel C."/>
            <person name="Chen W.J."/>
            <person name="Zahm M."/>
            <person name="Cabau C."/>
            <person name="Klopp C."/>
            <person name="Thompson A.W."/>
            <person name="Robinson-Rechavi M."/>
            <person name="Braasch I."/>
            <person name="Lecointre G."/>
            <person name="Bobe J."/>
            <person name="Postlethwait J.H."/>
            <person name="Berthelot C."/>
            <person name="Roest Crollius H."/>
            <person name="Guiguen Y."/>
        </authorList>
    </citation>
    <scope>NUCLEOTIDE SEQUENCE</scope>
    <source>
        <strain evidence="3">NC1722</strain>
    </source>
</reference>
<gene>
    <name evidence="3" type="ORF">AAFF_G00060270</name>
</gene>
<accession>A0AAD7WF16</accession>
<evidence type="ECO:0000256" key="2">
    <source>
        <dbReference type="SAM" id="Phobius"/>
    </source>
</evidence>
<comment type="caution">
    <text evidence="3">The sequence shown here is derived from an EMBL/GenBank/DDBJ whole genome shotgun (WGS) entry which is preliminary data.</text>
</comment>
<feature type="compositionally biased region" description="Acidic residues" evidence="1">
    <location>
        <begin position="281"/>
        <end position="292"/>
    </location>
</feature>
<proteinExistence type="predicted"/>
<feature type="region of interest" description="Disordered" evidence="1">
    <location>
        <begin position="31"/>
        <end position="51"/>
    </location>
</feature>
<name>A0AAD7WF16_9TELE</name>
<keyword evidence="2" id="KW-1133">Transmembrane helix</keyword>
<keyword evidence="2" id="KW-0812">Transmembrane</keyword>
<dbReference type="AlphaFoldDB" id="A0AAD7WF16"/>
<feature type="transmembrane region" description="Helical" evidence="2">
    <location>
        <begin position="118"/>
        <end position="137"/>
    </location>
</feature>
<keyword evidence="4" id="KW-1185">Reference proteome</keyword>
<keyword evidence="2" id="KW-0472">Membrane</keyword>
<organism evidence="3 4">
    <name type="scientific">Aldrovandia affinis</name>
    <dbReference type="NCBI Taxonomy" id="143900"/>
    <lineage>
        <taxon>Eukaryota</taxon>
        <taxon>Metazoa</taxon>
        <taxon>Chordata</taxon>
        <taxon>Craniata</taxon>
        <taxon>Vertebrata</taxon>
        <taxon>Euteleostomi</taxon>
        <taxon>Actinopterygii</taxon>
        <taxon>Neopterygii</taxon>
        <taxon>Teleostei</taxon>
        <taxon>Notacanthiformes</taxon>
        <taxon>Halosauridae</taxon>
        <taxon>Aldrovandia</taxon>
    </lineage>
</organism>
<dbReference type="EMBL" id="JAINUG010000136">
    <property type="protein sequence ID" value="KAJ8393554.1"/>
    <property type="molecule type" value="Genomic_DNA"/>
</dbReference>